<dbReference type="Proteomes" id="UP000516424">
    <property type="component" value="Chromosome"/>
</dbReference>
<dbReference type="InterPro" id="IPR045465">
    <property type="entry name" value="Trans_reg_dom"/>
</dbReference>
<gene>
    <name evidence="2" type="ORF">EMQ_2713</name>
</gene>
<dbReference type="Pfam" id="PF20109">
    <property type="entry name" value="Trans_reg_dom"/>
    <property type="match status" value="1"/>
</dbReference>
<protein>
    <recommendedName>
        <fullName evidence="1">Transcriptional regulator-like domain-containing protein</fullName>
    </recommendedName>
</protein>
<dbReference type="EMBL" id="AP023410">
    <property type="protein sequence ID" value="BCK77107.1"/>
    <property type="molecule type" value="Genomic_DNA"/>
</dbReference>
<name>A0AB33IGQ6_ACEAC</name>
<accession>A0AB33IGQ6</accession>
<dbReference type="RefSeq" id="WP_081617523.1">
    <property type="nucleotide sequence ID" value="NZ_AP023410.1"/>
</dbReference>
<evidence type="ECO:0000313" key="3">
    <source>
        <dbReference type="Proteomes" id="UP000516424"/>
    </source>
</evidence>
<proteinExistence type="predicted"/>
<feature type="domain" description="Transcriptional regulator-like" evidence="1">
    <location>
        <begin position="7"/>
        <end position="65"/>
    </location>
</feature>
<evidence type="ECO:0000259" key="1">
    <source>
        <dbReference type="Pfam" id="PF20109"/>
    </source>
</evidence>
<reference evidence="2 3" key="1">
    <citation type="journal article" date="2011" name="Microbiology">
        <title>Transcriptome response to different carbon sources in Acetobacter aceti.</title>
        <authorList>
            <person name="Sakurai K."/>
            <person name="Arai H."/>
            <person name="Ishii M."/>
            <person name="Igarashi Y."/>
        </authorList>
    </citation>
    <scope>NUCLEOTIDE SEQUENCE [LARGE SCALE GENOMIC DNA]</scope>
    <source>
        <strain evidence="2 3">NBRC 14818</strain>
    </source>
</reference>
<keyword evidence="3" id="KW-1185">Reference proteome</keyword>
<sequence>MPTIRPWDAAPLRRAFAGLDPAGLAQEWLRRNLTYRNDYAAIMTTGKADAEAWRAFARRWGLRFPCRP</sequence>
<organism evidence="2 3">
    <name type="scientific">Acetobacter aceti NBRC 14818</name>
    <dbReference type="NCBI Taxonomy" id="887700"/>
    <lineage>
        <taxon>Bacteria</taxon>
        <taxon>Pseudomonadati</taxon>
        <taxon>Pseudomonadota</taxon>
        <taxon>Alphaproteobacteria</taxon>
        <taxon>Acetobacterales</taxon>
        <taxon>Acetobacteraceae</taxon>
        <taxon>Acetobacter</taxon>
        <taxon>Acetobacter subgen. Acetobacter</taxon>
    </lineage>
</organism>
<evidence type="ECO:0000313" key="2">
    <source>
        <dbReference type="EMBL" id="BCK77107.1"/>
    </source>
</evidence>
<dbReference type="AlphaFoldDB" id="A0AB33IGQ6"/>